<keyword evidence="2" id="KW-1185">Reference proteome</keyword>
<gene>
    <name evidence="1" type="ORF">SAMN06272737_12292</name>
</gene>
<dbReference type="OrthoDB" id="5192545at2"/>
<organism evidence="1 2">
    <name type="scientific">Blastococcus mobilis</name>
    <dbReference type="NCBI Taxonomy" id="1938746"/>
    <lineage>
        <taxon>Bacteria</taxon>
        <taxon>Bacillati</taxon>
        <taxon>Actinomycetota</taxon>
        <taxon>Actinomycetes</taxon>
        <taxon>Geodermatophilales</taxon>
        <taxon>Geodermatophilaceae</taxon>
        <taxon>Blastococcus</taxon>
    </lineage>
</organism>
<dbReference type="Proteomes" id="UP000198403">
    <property type="component" value="Unassembled WGS sequence"/>
</dbReference>
<name>A0A238YVT9_9ACTN</name>
<reference evidence="1 2" key="1">
    <citation type="submission" date="2017-06" db="EMBL/GenBank/DDBJ databases">
        <authorList>
            <person name="Kim H.J."/>
            <person name="Triplett B.A."/>
        </authorList>
    </citation>
    <scope>NUCLEOTIDE SEQUENCE [LARGE SCALE GENOMIC DNA]</scope>
    <source>
        <strain evidence="1 2">DSM 44272</strain>
    </source>
</reference>
<evidence type="ECO:0000313" key="2">
    <source>
        <dbReference type="Proteomes" id="UP000198403"/>
    </source>
</evidence>
<dbReference type="RefSeq" id="WP_089337995.1">
    <property type="nucleotide sequence ID" value="NZ_FZNO01000022.1"/>
</dbReference>
<evidence type="ECO:0000313" key="1">
    <source>
        <dbReference type="EMBL" id="SNR75052.1"/>
    </source>
</evidence>
<protein>
    <submittedName>
        <fullName evidence="1">Uncharacterized protein</fullName>
    </submittedName>
</protein>
<proteinExistence type="predicted"/>
<accession>A0A238YVT9</accession>
<dbReference type="EMBL" id="FZNO01000022">
    <property type="protein sequence ID" value="SNR75052.1"/>
    <property type="molecule type" value="Genomic_DNA"/>
</dbReference>
<sequence>MISTTWMKAPADLLGLGGFDVRPVYGPGLCGGRAERAVAPIATRQRTDLPAVGTALRVRPVTRQAVGHDVVIKNFFDNNGTTLGIHSSRRPQS</sequence>
<dbReference type="AlphaFoldDB" id="A0A238YVT9"/>